<accession>A0A6F8YEI7</accession>
<evidence type="ECO:0000313" key="1">
    <source>
        <dbReference type="EMBL" id="BCB84443.1"/>
    </source>
</evidence>
<reference evidence="1 2" key="2">
    <citation type="submission" date="2020-03" db="EMBL/GenBank/DDBJ databases">
        <authorList>
            <person name="Ichikawa N."/>
            <person name="Kimura A."/>
            <person name="Kitahashi Y."/>
            <person name="Uohara A."/>
        </authorList>
    </citation>
    <scope>NUCLEOTIDE SEQUENCE [LARGE SCALE GENOMIC DNA]</scope>
    <source>
        <strain evidence="1 2">NBRC 105367</strain>
    </source>
</reference>
<proteinExistence type="predicted"/>
<dbReference type="EMBL" id="AP022871">
    <property type="protein sequence ID" value="BCB84443.1"/>
    <property type="molecule type" value="Genomic_DNA"/>
</dbReference>
<name>A0A6F8YEI7_9ACTN</name>
<dbReference type="RefSeq" id="WP_173155607.1">
    <property type="nucleotide sequence ID" value="NZ_AP022871.1"/>
</dbReference>
<organism evidence="1 2">
    <name type="scientific">Phytohabitans suffuscus</name>
    <dbReference type="NCBI Taxonomy" id="624315"/>
    <lineage>
        <taxon>Bacteria</taxon>
        <taxon>Bacillati</taxon>
        <taxon>Actinomycetota</taxon>
        <taxon>Actinomycetes</taxon>
        <taxon>Micromonosporales</taxon>
        <taxon>Micromonosporaceae</taxon>
    </lineage>
</organism>
<dbReference type="KEGG" id="psuu:Psuf_017560"/>
<sequence>MPTYKKTLVIKPGELDYARFGPFTDGDKPTIKIVRTAVDPPTALIIERQLRPLDATQYQVFCFCENVGDAVVTVTVYCTNVAPVPHVRRQSGF</sequence>
<protein>
    <submittedName>
        <fullName evidence="1">Uncharacterized protein</fullName>
    </submittedName>
</protein>
<dbReference type="Proteomes" id="UP000503011">
    <property type="component" value="Chromosome"/>
</dbReference>
<evidence type="ECO:0000313" key="2">
    <source>
        <dbReference type="Proteomes" id="UP000503011"/>
    </source>
</evidence>
<reference evidence="1 2" key="1">
    <citation type="submission" date="2020-03" db="EMBL/GenBank/DDBJ databases">
        <title>Whole genome shotgun sequence of Phytohabitans suffuscus NBRC 105367.</title>
        <authorList>
            <person name="Komaki H."/>
            <person name="Tamura T."/>
        </authorList>
    </citation>
    <scope>NUCLEOTIDE SEQUENCE [LARGE SCALE GENOMIC DNA]</scope>
    <source>
        <strain evidence="1 2">NBRC 105367</strain>
    </source>
</reference>
<keyword evidence="2" id="KW-1185">Reference proteome</keyword>
<dbReference type="AlphaFoldDB" id="A0A6F8YEI7"/>
<gene>
    <name evidence="1" type="ORF">Psuf_017560</name>
</gene>